<keyword evidence="1" id="KW-0812">Transmembrane</keyword>
<organism evidence="2 3">
    <name type="scientific">Agrobacterium rosae</name>
    <dbReference type="NCBI Taxonomy" id="1972867"/>
    <lineage>
        <taxon>Bacteria</taxon>
        <taxon>Pseudomonadati</taxon>
        <taxon>Pseudomonadota</taxon>
        <taxon>Alphaproteobacteria</taxon>
        <taxon>Hyphomicrobiales</taxon>
        <taxon>Rhizobiaceae</taxon>
        <taxon>Rhizobium/Agrobacterium group</taxon>
        <taxon>Agrobacterium</taxon>
    </lineage>
</organism>
<evidence type="ECO:0000256" key="1">
    <source>
        <dbReference type="SAM" id="Phobius"/>
    </source>
</evidence>
<sequence length="33" mass="3571">MDETAQKSCWAVTFRALAGFAAFLALTYVFGSP</sequence>
<keyword evidence="1" id="KW-1133">Transmembrane helix</keyword>
<evidence type="ECO:0000313" key="3">
    <source>
        <dbReference type="Proteomes" id="UP000187891"/>
    </source>
</evidence>
<dbReference type="STRING" id="1907666.DSM25559_0165"/>
<feature type="transmembrane region" description="Helical" evidence="1">
    <location>
        <begin position="12"/>
        <end position="31"/>
    </location>
</feature>
<dbReference type="Proteomes" id="UP000187891">
    <property type="component" value="Unassembled WGS sequence"/>
</dbReference>
<keyword evidence="1" id="KW-0472">Membrane</keyword>
<reference evidence="3" key="1">
    <citation type="submission" date="2016-10" db="EMBL/GenBank/DDBJ databases">
        <authorList>
            <person name="Wibberg D."/>
        </authorList>
    </citation>
    <scope>NUCLEOTIDE SEQUENCE [LARGE SCALE GENOMIC DNA]</scope>
</reference>
<name>A0A1R3T750_9HYPH</name>
<protein>
    <submittedName>
        <fullName evidence="2">Uncharacterized protein</fullName>
    </submittedName>
</protein>
<gene>
    <name evidence="2" type="ORF">DSM25559_0165</name>
</gene>
<dbReference type="EMBL" id="FMUE01000001">
    <property type="protein sequence ID" value="SCX01745.1"/>
    <property type="molecule type" value="Genomic_DNA"/>
</dbReference>
<dbReference type="AlphaFoldDB" id="A0A1R3T750"/>
<proteinExistence type="predicted"/>
<evidence type="ECO:0000313" key="2">
    <source>
        <dbReference type="EMBL" id="SCX01745.1"/>
    </source>
</evidence>
<accession>A0A1R3T750</accession>